<evidence type="ECO:0000256" key="6">
    <source>
        <dbReference type="ARBA" id="ARBA00023136"/>
    </source>
</evidence>
<comment type="subcellular location">
    <subcellularLocation>
        <location evidence="1">Membrane</location>
    </subcellularLocation>
</comment>
<evidence type="ECO:0000256" key="7">
    <source>
        <dbReference type="SAM" id="Phobius"/>
    </source>
</evidence>
<evidence type="ECO:0000256" key="1">
    <source>
        <dbReference type="ARBA" id="ARBA00004370"/>
    </source>
</evidence>
<dbReference type="PANTHER" id="PTHR23500">
    <property type="entry name" value="SOLUTE CARRIER FAMILY 2, FACILITATED GLUCOSE TRANSPORTER"/>
    <property type="match status" value="1"/>
</dbReference>
<dbReference type="Proteomes" id="UP000541444">
    <property type="component" value="Unassembled WGS sequence"/>
</dbReference>
<dbReference type="GO" id="GO:0016020">
    <property type="term" value="C:membrane"/>
    <property type="evidence" value="ECO:0007669"/>
    <property type="project" value="UniProtKB-SubCell"/>
</dbReference>
<feature type="transmembrane region" description="Helical" evidence="7">
    <location>
        <begin position="44"/>
        <end position="63"/>
    </location>
</feature>
<dbReference type="InterPro" id="IPR005828">
    <property type="entry name" value="MFS_sugar_transport-like"/>
</dbReference>
<dbReference type="InterPro" id="IPR036259">
    <property type="entry name" value="MFS_trans_sf"/>
</dbReference>
<evidence type="ECO:0000256" key="4">
    <source>
        <dbReference type="ARBA" id="ARBA00022692"/>
    </source>
</evidence>
<keyword evidence="9" id="KW-1185">Reference proteome</keyword>
<accession>A0A7J7LZU8</accession>
<dbReference type="PANTHER" id="PTHR23500:SF574">
    <property type="entry name" value="SUGAR TRANSPORT PROTEIN 1"/>
    <property type="match status" value="1"/>
</dbReference>
<protein>
    <recommendedName>
        <fullName evidence="10">Major facilitator superfamily (MFS) profile domain-containing protein</fullName>
    </recommendedName>
</protein>
<organism evidence="8 9">
    <name type="scientific">Kingdonia uniflora</name>
    <dbReference type="NCBI Taxonomy" id="39325"/>
    <lineage>
        <taxon>Eukaryota</taxon>
        <taxon>Viridiplantae</taxon>
        <taxon>Streptophyta</taxon>
        <taxon>Embryophyta</taxon>
        <taxon>Tracheophyta</taxon>
        <taxon>Spermatophyta</taxon>
        <taxon>Magnoliopsida</taxon>
        <taxon>Ranunculales</taxon>
        <taxon>Circaeasteraceae</taxon>
        <taxon>Kingdonia</taxon>
    </lineage>
</organism>
<dbReference type="SUPFAM" id="SSF103473">
    <property type="entry name" value="MFS general substrate transporter"/>
    <property type="match status" value="1"/>
</dbReference>
<evidence type="ECO:0000256" key="2">
    <source>
        <dbReference type="ARBA" id="ARBA00010992"/>
    </source>
</evidence>
<dbReference type="EMBL" id="JACGCM010001859">
    <property type="protein sequence ID" value="KAF6148048.1"/>
    <property type="molecule type" value="Genomic_DNA"/>
</dbReference>
<dbReference type="InterPro" id="IPR045262">
    <property type="entry name" value="STP/PLT_plant"/>
</dbReference>
<evidence type="ECO:0000313" key="8">
    <source>
        <dbReference type="EMBL" id="KAF6148048.1"/>
    </source>
</evidence>
<dbReference type="GO" id="GO:0015144">
    <property type="term" value="F:carbohydrate transmembrane transporter activity"/>
    <property type="evidence" value="ECO:0007669"/>
    <property type="project" value="InterPro"/>
</dbReference>
<evidence type="ECO:0000256" key="5">
    <source>
        <dbReference type="ARBA" id="ARBA00022989"/>
    </source>
</evidence>
<dbReference type="OrthoDB" id="1937911at2759"/>
<feature type="transmembrane region" description="Helical" evidence="7">
    <location>
        <begin position="195"/>
        <end position="216"/>
    </location>
</feature>
<dbReference type="AlphaFoldDB" id="A0A7J7LZU8"/>
<proteinExistence type="inferred from homology"/>
<dbReference type="Gene3D" id="1.20.1250.20">
    <property type="entry name" value="MFS general substrate transporter like domains"/>
    <property type="match status" value="2"/>
</dbReference>
<keyword evidence="3" id="KW-0813">Transport</keyword>
<dbReference type="Pfam" id="PF00083">
    <property type="entry name" value="Sugar_tr"/>
    <property type="match status" value="2"/>
</dbReference>
<keyword evidence="5 7" id="KW-1133">Transmembrane helix</keyword>
<evidence type="ECO:0000256" key="3">
    <source>
        <dbReference type="ARBA" id="ARBA00022448"/>
    </source>
</evidence>
<comment type="similarity">
    <text evidence="2">Belongs to the major facilitator superfamily. Sugar transporter (TC 2.A.1.1) family.</text>
</comment>
<reference evidence="8 9" key="1">
    <citation type="journal article" date="2020" name="IScience">
        <title>Genome Sequencing of the Endangered Kingdonia uniflora (Circaeasteraceae, Ranunculales) Reveals Potential Mechanisms of Evolutionary Specialization.</title>
        <authorList>
            <person name="Sun Y."/>
            <person name="Deng T."/>
            <person name="Zhang A."/>
            <person name="Moore M.J."/>
            <person name="Landis J.B."/>
            <person name="Lin N."/>
            <person name="Zhang H."/>
            <person name="Zhang X."/>
            <person name="Huang J."/>
            <person name="Zhang X."/>
            <person name="Sun H."/>
            <person name="Wang H."/>
        </authorList>
    </citation>
    <scope>NUCLEOTIDE SEQUENCE [LARGE SCALE GENOMIC DNA]</scope>
    <source>
        <strain evidence="8">TB1705</strain>
        <tissue evidence="8">Leaf</tissue>
    </source>
</reference>
<keyword evidence="4 7" id="KW-0812">Transmembrane</keyword>
<feature type="transmembrane region" description="Helical" evidence="7">
    <location>
        <begin position="70"/>
        <end position="88"/>
    </location>
</feature>
<sequence>MALSCNEVSSTQAGLELEFMVNSVLSDRDIYDKHSPQISTLNSFTSSLYIVSLVACFIATMITRRLGRKISMLLGGFLFLVGAVLNGVAVNVDMLYVGRILLGIGVRFANQAKATLKRIRGTDDVDKEYNDLVLASKASKLVTSPWIKIRERKYKPHVIMAILIPALQQYIDINVVMFYAPVLFKTPGFGNNTSLASPVITEGVNVAPTFVAVSLVDKKDRRFLLIEDTLQMFAFYYSKVIFNVTFILEKC</sequence>
<keyword evidence="6 7" id="KW-0472">Membrane</keyword>
<gene>
    <name evidence="8" type="ORF">GIB67_024223</name>
</gene>
<name>A0A7J7LZU8_9MAGN</name>
<evidence type="ECO:0008006" key="10">
    <source>
        <dbReference type="Google" id="ProtNLM"/>
    </source>
</evidence>
<evidence type="ECO:0000313" key="9">
    <source>
        <dbReference type="Proteomes" id="UP000541444"/>
    </source>
</evidence>
<feature type="transmembrane region" description="Helical" evidence="7">
    <location>
        <begin position="158"/>
        <end position="183"/>
    </location>
</feature>
<comment type="caution">
    <text evidence="8">The sequence shown here is derived from an EMBL/GenBank/DDBJ whole genome shotgun (WGS) entry which is preliminary data.</text>
</comment>